<feature type="domain" description="Periplasmic binding protein/LacI sugar binding" evidence="5">
    <location>
        <begin position="23"/>
        <end position="98"/>
    </location>
</feature>
<dbReference type="Pfam" id="PF00532">
    <property type="entry name" value="Peripla_BP_1"/>
    <property type="match status" value="1"/>
</dbReference>
<keyword evidence="3" id="KW-0238">DNA-binding</keyword>
<dbReference type="Proteomes" id="UP000441354">
    <property type="component" value="Unassembled WGS sequence"/>
</dbReference>
<comment type="caution">
    <text evidence="6">The sequence shown here is derived from an EMBL/GenBank/DDBJ whole genome shotgun (WGS) entry which is preliminary data.</text>
</comment>
<dbReference type="EMBL" id="WBOT01000001">
    <property type="protein sequence ID" value="KAB2335117.1"/>
    <property type="molecule type" value="Genomic_DNA"/>
</dbReference>
<keyword evidence="2" id="KW-0805">Transcription regulation</keyword>
<evidence type="ECO:0000313" key="7">
    <source>
        <dbReference type="Proteomes" id="UP000441354"/>
    </source>
</evidence>
<dbReference type="InterPro" id="IPR028082">
    <property type="entry name" value="Peripla_BP_I"/>
</dbReference>
<evidence type="ECO:0000256" key="3">
    <source>
        <dbReference type="ARBA" id="ARBA00023125"/>
    </source>
</evidence>
<dbReference type="InterPro" id="IPR001761">
    <property type="entry name" value="Peripla_BP/Lac1_sug-bd_dom"/>
</dbReference>
<dbReference type="SUPFAM" id="SSF53822">
    <property type="entry name" value="Periplasmic binding protein-like I"/>
    <property type="match status" value="1"/>
</dbReference>
<dbReference type="PANTHER" id="PTHR30146:SF148">
    <property type="entry name" value="HTH-TYPE TRANSCRIPTIONAL REPRESSOR PURR-RELATED"/>
    <property type="match status" value="1"/>
</dbReference>
<sequence length="111" mass="12589">MQTKFKMGMPESARNLKKRESKMLGMVIPDFSNPVYASIIHGAEDQAASEGYNLLVYSLKQKGLDKRYFSHLLEDQIDGLLIANSELDNNDIINLSKTKNHLSWSIALFLK</sequence>
<evidence type="ECO:0000313" key="6">
    <source>
        <dbReference type="EMBL" id="KAB2335117.1"/>
    </source>
</evidence>
<dbReference type="GO" id="GO:0003700">
    <property type="term" value="F:DNA-binding transcription factor activity"/>
    <property type="evidence" value="ECO:0007669"/>
    <property type="project" value="TreeGrafter"/>
</dbReference>
<dbReference type="GO" id="GO:0000976">
    <property type="term" value="F:transcription cis-regulatory region binding"/>
    <property type="evidence" value="ECO:0007669"/>
    <property type="project" value="TreeGrafter"/>
</dbReference>
<proteinExistence type="predicted"/>
<protein>
    <submittedName>
        <fullName evidence="6">LacI family transcriptional regulator</fullName>
    </submittedName>
</protein>
<keyword evidence="1" id="KW-0678">Repressor</keyword>
<reference evidence="6 7" key="1">
    <citation type="journal article" date="2014" name="Arch. Microbiol.">
        <title>Bacillus mesophilum sp. nov., strain IITR-54T, a novel 4-chlorobiphenyl dechlorinating bacterium.</title>
        <authorList>
            <person name="Manickam N."/>
            <person name="Singh N.K."/>
            <person name="Bajaj A."/>
            <person name="Kumar R.M."/>
            <person name="Kaur G."/>
            <person name="Kaur N."/>
            <person name="Bala M."/>
            <person name="Kumar A."/>
            <person name="Mayilraj S."/>
        </authorList>
    </citation>
    <scope>NUCLEOTIDE SEQUENCE [LARGE SCALE GENOMIC DNA]</scope>
    <source>
        <strain evidence="6 7">IITR-54</strain>
    </source>
</reference>
<evidence type="ECO:0000256" key="2">
    <source>
        <dbReference type="ARBA" id="ARBA00023015"/>
    </source>
</evidence>
<keyword evidence="4" id="KW-0804">Transcription</keyword>
<organism evidence="6 7">
    <name type="scientific">Bacillus mesophilum</name>
    <dbReference type="NCBI Taxonomy" id="1071718"/>
    <lineage>
        <taxon>Bacteria</taxon>
        <taxon>Bacillati</taxon>
        <taxon>Bacillota</taxon>
        <taxon>Bacilli</taxon>
        <taxon>Bacillales</taxon>
        <taxon>Bacillaceae</taxon>
        <taxon>Bacillus</taxon>
    </lineage>
</organism>
<dbReference type="AlphaFoldDB" id="A0A7V7V0E0"/>
<accession>A0A7V7V0E0</accession>
<gene>
    <name evidence="6" type="ORF">F7732_00655</name>
</gene>
<keyword evidence="7" id="KW-1185">Reference proteome</keyword>
<dbReference type="PANTHER" id="PTHR30146">
    <property type="entry name" value="LACI-RELATED TRANSCRIPTIONAL REPRESSOR"/>
    <property type="match status" value="1"/>
</dbReference>
<evidence type="ECO:0000256" key="1">
    <source>
        <dbReference type="ARBA" id="ARBA00022491"/>
    </source>
</evidence>
<evidence type="ECO:0000259" key="5">
    <source>
        <dbReference type="Pfam" id="PF00532"/>
    </source>
</evidence>
<evidence type="ECO:0000256" key="4">
    <source>
        <dbReference type="ARBA" id="ARBA00023163"/>
    </source>
</evidence>
<dbReference type="Gene3D" id="3.40.50.2300">
    <property type="match status" value="1"/>
</dbReference>
<name>A0A7V7V0E0_9BACI</name>